<organism evidence="1 2">
    <name type="scientific">Boothiomyces macroporosus</name>
    <dbReference type="NCBI Taxonomy" id="261099"/>
    <lineage>
        <taxon>Eukaryota</taxon>
        <taxon>Fungi</taxon>
        <taxon>Fungi incertae sedis</taxon>
        <taxon>Chytridiomycota</taxon>
        <taxon>Chytridiomycota incertae sedis</taxon>
        <taxon>Chytridiomycetes</taxon>
        <taxon>Rhizophydiales</taxon>
        <taxon>Terramycetaceae</taxon>
        <taxon>Boothiomyces</taxon>
    </lineage>
</organism>
<dbReference type="PANTHER" id="PTHR47679:SF2">
    <property type="entry name" value="C-TERMINAL OF ROC (COR) DOMAIN-CONTAINING PROTEIN"/>
    <property type="match status" value="1"/>
</dbReference>
<dbReference type="Gene3D" id="3.80.10.10">
    <property type="entry name" value="Ribonuclease Inhibitor"/>
    <property type="match status" value="2"/>
</dbReference>
<evidence type="ECO:0000313" key="2">
    <source>
        <dbReference type="Proteomes" id="UP001210925"/>
    </source>
</evidence>
<dbReference type="AlphaFoldDB" id="A0AAD5U958"/>
<accession>A0AAD5U958</accession>
<protein>
    <recommendedName>
        <fullName evidence="3">Ran GTPase-activating protein (RanGAP) involved in mRNA processing and transport</fullName>
    </recommendedName>
</protein>
<dbReference type="InterPro" id="IPR032675">
    <property type="entry name" value="LRR_dom_sf"/>
</dbReference>
<evidence type="ECO:0000313" key="1">
    <source>
        <dbReference type="EMBL" id="KAJ3251097.1"/>
    </source>
</evidence>
<dbReference type="SUPFAM" id="SSF52047">
    <property type="entry name" value="RNI-like"/>
    <property type="match status" value="1"/>
</dbReference>
<dbReference type="Proteomes" id="UP001210925">
    <property type="component" value="Unassembled WGS sequence"/>
</dbReference>
<reference evidence="1" key="1">
    <citation type="submission" date="2020-05" db="EMBL/GenBank/DDBJ databases">
        <title>Phylogenomic resolution of chytrid fungi.</title>
        <authorList>
            <person name="Stajich J.E."/>
            <person name="Amses K."/>
            <person name="Simmons R."/>
            <person name="Seto K."/>
            <person name="Myers J."/>
            <person name="Bonds A."/>
            <person name="Quandt C.A."/>
            <person name="Barry K."/>
            <person name="Liu P."/>
            <person name="Grigoriev I."/>
            <person name="Longcore J.E."/>
            <person name="James T.Y."/>
        </authorList>
    </citation>
    <scope>NUCLEOTIDE SEQUENCE</scope>
    <source>
        <strain evidence="1">PLAUS21</strain>
    </source>
</reference>
<keyword evidence="2" id="KW-1185">Reference proteome</keyword>
<gene>
    <name evidence="1" type="ORF">HK103_002884</name>
</gene>
<comment type="caution">
    <text evidence="1">The sequence shown here is derived from an EMBL/GenBank/DDBJ whole genome shotgun (WGS) entry which is preliminary data.</text>
</comment>
<name>A0AAD5U958_9FUNG</name>
<evidence type="ECO:0008006" key="3">
    <source>
        <dbReference type="Google" id="ProtNLM"/>
    </source>
</evidence>
<proteinExistence type="predicted"/>
<dbReference type="EMBL" id="JADGKB010000201">
    <property type="protein sequence ID" value="KAJ3251097.1"/>
    <property type="molecule type" value="Genomic_DNA"/>
</dbReference>
<sequence length="469" mass="53814">MEEFLAVASKKYKKPQDLLLKFYVDGAELKKHSDMIISNGTSKSAMRFANSILKSNSQINYLKITGIDSEIVPHCVELLSSKSSIVQLDLGDIMDEGSTRFFNEMRWENFHPKLLKIYDCRISGDWLERLFKGLETNPHLDRLYIENCGLNDSHADAIVSLLERNQTIMALSLFDGHLSNSIQKIFKAVRNNKKLKRLRFDEQTLGKQGIAQFIDFFESDSRIEHFGFTCIRWDYETLKRFTKALRYKKSFNSIDLYGGTFTREGFAFLVNVIISNPFLSELDITSISVHGSQIFKDQIKKLLSSSSGLKNFTFNGCGLAYRQTVIDALRSNYTLTSFNSHPGYRKIDTLAKDPQITSLINRNIKYQANLAQELLYDARALLLLQLPFEIKEQILHYLCNAAMISNHQQKYLIYALLDRRSLGKLAVSVKGKISDNSLEDMMGRLTLSPFDQQKLIDQCIAYHHELNLD</sequence>
<dbReference type="PANTHER" id="PTHR47679">
    <property type="entry name" value="PROTEIN TORNADO 1"/>
    <property type="match status" value="1"/>
</dbReference>